<dbReference type="SUPFAM" id="SSF53756">
    <property type="entry name" value="UDP-Glycosyltransferase/glycogen phosphorylase"/>
    <property type="match status" value="1"/>
</dbReference>
<name>B1BNI0_CLOPF</name>
<dbReference type="Proteomes" id="UP000005337">
    <property type="component" value="Unassembled WGS sequence"/>
</dbReference>
<dbReference type="AlphaFoldDB" id="B1BNI0"/>
<protein>
    <submittedName>
        <fullName evidence="2">Capsular polysaccharide biosynthsis protein</fullName>
    </submittedName>
</protein>
<dbReference type="GO" id="GO:0016757">
    <property type="term" value="F:glycosyltransferase activity"/>
    <property type="evidence" value="ECO:0007669"/>
    <property type="project" value="InterPro"/>
</dbReference>
<dbReference type="RefSeq" id="WP_003461167.1">
    <property type="nucleotide sequence ID" value="NZ_ABDW01000001.1"/>
</dbReference>
<dbReference type="CDD" id="cd03811">
    <property type="entry name" value="GT4_GT28_WabH-like"/>
    <property type="match status" value="1"/>
</dbReference>
<organism evidence="2 3">
    <name type="scientific">Clostridium perfringens E str. JGS1987</name>
    <dbReference type="NCBI Taxonomy" id="451755"/>
    <lineage>
        <taxon>Bacteria</taxon>
        <taxon>Bacillati</taxon>
        <taxon>Bacillota</taxon>
        <taxon>Clostridia</taxon>
        <taxon>Eubacteriales</taxon>
        <taxon>Clostridiaceae</taxon>
        <taxon>Clostridium</taxon>
    </lineage>
</organism>
<evidence type="ECO:0000313" key="3">
    <source>
        <dbReference type="Proteomes" id="UP000005337"/>
    </source>
</evidence>
<feature type="domain" description="Glycosyl transferase family 1" evidence="1">
    <location>
        <begin position="219"/>
        <end position="379"/>
    </location>
</feature>
<dbReference type="Pfam" id="PF00534">
    <property type="entry name" value="Glycos_transf_1"/>
    <property type="match status" value="1"/>
</dbReference>
<evidence type="ECO:0000259" key="1">
    <source>
        <dbReference type="Pfam" id="PF00534"/>
    </source>
</evidence>
<proteinExistence type="predicted"/>
<dbReference type="EMBL" id="ABDW01000001">
    <property type="protein sequence ID" value="EDT16701.1"/>
    <property type="molecule type" value="Genomic_DNA"/>
</dbReference>
<sequence>MKRILFVIDSLNCAGAEKSLISLLNLIDYSKYNVDLQLFGYGGVLESLLPKDVNLLSPLDYTKFSSENLKNLFTEIKDVKTMRMLIARLKFSTNIRIKKSDNIEKTRIFWGFIGRFIEENSNYYDIAISYSQGIPTFYVAEKINANKKIAWVNTDYRLNSKEKTFQERYYNLYKNIIIVSDSSKEIFLETFPKYKEKTKVIYDINNYDFIKKMSLVNEEYIEKLNQFKGIKIITLARLTEEKRLDRVLNAAKRLKETNIDFKWLILGEGKLENKLKLEIKKKNLKENIILLGLKVNPYPYIKACDIYVQTSDLEGFGLAIAEARMLNKPVVTTRFDAVFNQMIHEKNGLVVDMNSDAVFNGIMRLINDENLRKNIIKYLENEKKGNVEEIDKFYKLIES</sequence>
<dbReference type="InterPro" id="IPR001296">
    <property type="entry name" value="Glyco_trans_1"/>
</dbReference>
<comment type="caution">
    <text evidence="2">The sequence shown here is derived from an EMBL/GenBank/DDBJ whole genome shotgun (WGS) entry which is preliminary data.</text>
</comment>
<dbReference type="Gene3D" id="3.40.50.2000">
    <property type="entry name" value="Glycogen Phosphorylase B"/>
    <property type="match status" value="2"/>
</dbReference>
<accession>B1BNI0</accession>
<dbReference type="PANTHER" id="PTHR12526">
    <property type="entry name" value="GLYCOSYLTRANSFERASE"/>
    <property type="match status" value="1"/>
</dbReference>
<gene>
    <name evidence="2" type="ORF">AC3_0599</name>
</gene>
<reference evidence="2 3" key="1">
    <citation type="submission" date="2007-07" db="EMBL/GenBank/DDBJ databases">
        <title>Annotation of Clostridium perfringens E str. JGS1987.</title>
        <authorList>
            <person name="Paulsen I."/>
            <person name="Sebastian Y."/>
        </authorList>
    </citation>
    <scope>NUCLEOTIDE SEQUENCE [LARGE SCALE GENOMIC DNA]</scope>
    <source>
        <strain evidence="3">E str. JGS1987</strain>
    </source>
</reference>
<evidence type="ECO:0000313" key="2">
    <source>
        <dbReference type="EMBL" id="EDT16701.1"/>
    </source>
</evidence>